<evidence type="ECO:0000256" key="1">
    <source>
        <dbReference type="SAM" id="Phobius"/>
    </source>
</evidence>
<dbReference type="AlphaFoldDB" id="A0A939LYM7"/>
<proteinExistence type="predicted"/>
<comment type="caution">
    <text evidence="2">The sequence shown here is derived from an EMBL/GenBank/DDBJ whole genome shotgun (WGS) entry which is preliminary data.</text>
</comment>
<gene>
    <name evidence="2" type="ORF">J4H91_09410</name>
</gene>
<reference evidence="2" key="1">
    <citation type="submission" date="2021-03" db="EMBL/GenBank/DDBJ databases">
        <title>Leucobacter chromiisoli sp. nov., isolated from chromium-containing soil of chemical plant.</title>
        <authorList>
            <person name="Xu Z."/>
        </authorList>
    </citation>
    <scope>NUCLEOTIDE SEQUENCE</scope>
    <source>
        <strain evidence="2">A2</strain>
    </source>
</reference>
<dbReference type="Proteomes" id="UP000664398">
    <property type="component" value="Unassembled WGS sequence"/>
</dbReference>
<dbReference type="EMBL" id="JAGDYL010000015">
    <property type="protein sequence ID" value="MBO1805533.1"/>
    <property type="molecule type" value="Genomic_DNA"/>
</dbReference>
<evidence type="ECO:0000313" key="2">
    <source>
        <dbReference type="EMBL" id="MBO1805533.1"/>
    </source>
</evidence>
<keyword evidence="1" id="KW-1133">Transmembrane helix</keyword>
<accession>A0A939LYM7</accession>
<feature type="transmembrane region" description="Helical" evidence="1">
    <location>
        <begin position="102"/>
        <end position="119"/>
    </location>
</feature>
<feature type="transmembrane region" description="Helical" evidence="1">
    <location>
        <begin position="48"/>
        <end position="70"/>
    </location>
</feature>
<feature type="transmembrane region" description="Helical" evidence="1">
    <location>
        <begin position="77"/>
        <end position="96"/>
    </location>
</feature>
<protein>
    <submittedName>
        <fullName evidence="2">Uncharacterized protein</fullName>
    </submittedName>
</protein>
<organism evidence="2 3">
    <name type="scientific">Leucobacter ruminantium</name>
    <dbReference type="NCBI Taxonomy" id="1289170"/>
    <lineage>
        <taxon>Bacteria</taxon>
        <taxon>Bacillati</taxon>
        <taxon>Actinomycetota</taxon>
        <taxon>Actinomycetes</taxon>
        <taxon>Micrococcales</taxon>
        <taxon>Microbacteriaceae</taxon>
        <taxon>Leucobacter</taxon>
    </lineage>
</organism>
<feature type="transmembrane region" description="Helical" evidence="1">
    <location>
        <begin position="12"/>
        <end position="36"/>
    </location>
</feature>
<dbReference type="RefSeq" id="WP_208046010.1">
    <property type="nucleotide sequence ID" value="NZ_JAGDYL010000015.1"/>
</dbReference>
<keyword evidence="3" id="KW-1185">Reference proteome</keyword>
<keyword evidence="1" id="KW-0472">Membrane</keyword>
<keyword evidence="1" id="KW-0812">Transmembrane</keyword>
<evidence type="ECO:0000313" key="3">
    <source>
        <dbReference type="Proteomes" id="UP000664398"/>
    </source>
</evidence>
<sequence>MPTSTAVKASCSMLLIGAILELIAAVIGLSTGIMALSATSAADSDDPVAASLIAFAAVTLIIGVAQLFVLPKVRGGLGWARIAMTAIVVLGLASAILNFGLLPLLASVIGVVALVLLWLPTTNSHFRKG</sequence>
<name>A0A939LYM7_9MICO</name>